<sequence length="110" mass="12689">MKILVRGELDENFKSYCLALMNSNVGSNFYATSLDGYFETCYVISLQCSQQNKNSILTDGFQLPKLENIEESASWNHKRVKCKEINHRGGLMHQPLVIFIDFDNRELHSL</sequence>
<proteinExistence type="predicted"/>
<organism evidence="1">
    <name type="scientific">Rhizophora mucronata</name>
    <name type="common">Asiatic mangrove</name>
    <dbReference type="NCBI Taxonomy" id="61149"/>
    <lineage>
        <taxon>Eukaryota</taxon>
        <taxon>Viridiplantae</taxon>
        <taxon>Streptophyta</taxon>
        <taxon>Embryophyta</taxon>
        <taxon>Tracheophyta</taxon>
        <taxon>Spermatophyta</taxon>
        <taxon>Magnoliopsida</taxon>
        <taxon>eudicotyledons</taxon>
        <taxon>Gunneridae</taxon>
        <taxon>Pentapetalae</taxon>
        <taxon>rosids</taxon>
        <taxon>fabids</taxon>
        <taxon>Malpighiales</taxon>
        <taxon>Rhizophoraceae</taxon>
        <taxon>Rhizophora</taxon>
    </lineage>
</organism>
<evidence type="ECO:0000313" key="1">
    <source>
        <dbReference type="EMBL" id="MBX41928.1"/>
    </source>
</evidence>
<dbReference type="AlphaFoldDB" id="A0A2P2NHF3"/>
<protein>
    <submittedName>
        <fullName evidence="1">Uncharacterized protein</fullName>
    </submittedName>
</protein>
<dbReference type="EMBL" id="GGEC01061444">
    <property type="protein sequence ID" value="MBX41928.1"/>
    <property type="molecule type" value="Transcribed_RNA"/>
</dbReference>
<accession>A0A2P2NHF3</accession>
<name>A0A2P2NHF3_RHIMU</name>
<reference evidence="1" key="1">
    <citation type="submission" date="2018-02" db="EMBL/GenBank/DDBJ databases">
        <title>Rhizophora mucronata_Transcriptome.</title>
        <authorList>
            <person name="Meera S.P."/>
            <person name="Sreeshan A."/>
            <person name="Augustine A."/>
        </authorList>
    </citation>
    <scope>NUCLEOTIDE SEQUENCE</scope>
    <source>
        <tissue evidence="1">Leaf</tissue>
    </source>
</reference>